<dbReference type="RefSeq" id="WP_148132981.1">
    <property type="nucleotide sequence ID" value="NZ_CP017634.1"/>
</dbReference>
<dbReference type="AlphaFoldDB" id="A0A3G1KN02"/>
<gene>
    <name evidence="1" type="ORF">DCMF_02500</name>
</gene>
<organism evidence="1 2">
    <name type="scientific">Formimonas warabiya</name>
    <dbReference type="NCBI Taxonomy" id="1761012"/>
    <lineage>
        <taxon>Bacteria</taxon>
        <taxon>Bacillati</taxon>
        <taxon>Bacillota</taxon>
        <taxon>Clostridia</taxon>
        <taxon>Eubacteriales</taxon>
        <taxon>Peptococcaceae</taxon>
        <taxon>Candidatus Formimonas</taxon>
    </lineage>
</organism>
<accession>A0A3G1KN02</accession>
<dbReference type="KEGG" id="fwa:DCMF_02500"/>
<name>A0A3G1KN02_FORW1</name>
<evidence type="ECO:0000313" key="1">
    <source>
        <dbReference type="EMBL" id="ATW23816.1"/>
    </source>
</evidence>
<reference evidence="1 2" key="1">
    <citation type="submission" date="2016-10" db="EMBL/GenBank/DDBJ databases">
        <title>Complete Genome Sequence of Peptococcaceae strain DCMF.</title>
        <authorList>
            <person name="Edwards R.J."/>
            <person name="Holland S.I."/>
            <person name="Deshpande N.P."/>
            <person name="Wong Y.K."/>
            <person name="Ertan H."/>
            <person name="Manefield M."/>
            <person name="Russell T.L."/>
            <person name="Lee M.J."/>
        </authorList>
    </citation>
    <scope>NUCLEOTIDE SEQUENCE [LARGE SCALE GENOMIC DNA]</scope>
    <source>
        <strain evidence="1 2">DCMF</strain>
    </source>
</reference>
<evidence type="ECO:0000313" key="2">
    <source>
        <dbReference type="Proteomes" id="UP000323521"/>
    </source>
</evidence>
<keyword evidence="2" id="KW-1185">Reference proteome</keyword>
<protein>
    <submittedName>
        <fullName evidence="1">Uncharacterized protein</fullName>
    </submittedName>
</protein>
<dbReference type="Proteomes" id="UP000323521">
    <property type="component" value="Chromosome"/>
</dbReference>
<dbReference type="EMBL" id="CP017634">
    <property type="protein sequence ID" value="ATW23816.1"/>
    <property type="molecule type" value="Genomic_DNA"/>
</dbReference>
<proteinExistence type="predicted"/>
<sequence length="90" mass="9754">MPNSDSNQLIILSALVALILSEDLSADDLNIIGNFLVGVGSLMLTKAAQLAVQESSNNNSPESDSLEKQVKNMQIQLKMIQDQMQNTPKP</sequence>